<evidence type="ECO:0000313" key="3">
    <source>
        <dbReference type="EMBL" id="OAT34745.1"/>
    </source>
</evidence>
<proteinExistence type="predicted"/>
<organism evidence="3 4">
    <name type="scientific">Proteus myxofaciens ATCC 19692</name>
    <dbReference type="NCBI Taxonomy" id="1354337"/>
    <lineage>
        <taxon>Bacteria</taxon>
        <taxon>Pseudomonadati</taxon>
        <taxon>Pseudomonadota</taxon>
        <taxon>Gammaproteobacteria</taxon>
        <taxon>Enterobacterales</taxon>
        <taxon>Morganellaceae</taxon>
        <taxon>Proteus</taxon>
    </lineage>
</organism>
<gene>
    <name evidence="3" type="ORF">M983_0979</name>
</gene>
<protein>
    <submittedName>
        <fullName evidence="3">FimG family fimbrial adaptor subunit</fullName>
    </submittedName>
</protein>
<evidence type="ECO:0000313" key="4">
    <source>
        <dbReference type="Proteomes" id="UP000094023"/>
    </source>
</evidence>
<reference evidence="3 4" key="1">
    <citation type="submission" date="2016-04" db="EMBL/GenBank/DDBJ databases">
        <title>ATOL: Assembling a taxonomically balanced genome-scale reconstruction of the evolutionary history of the Enterobacteriaceae.</title>
        <authorList>
            <person name="Plunkett G.III."/>
            <person name="Neeno-Eckwall E.C."/>
            <person name="Glasner J.D."/>
            <person name="Perna N.T."/>
        </authorList>
    </citation>
    <scope>NUCLEOTIDE SEQUENCE [LARGE SCALE GENOMIC DNA]</scope>
    <source>
        <strain evidence="3 4">ATCC 19692</strain>
    </source>
</reference>
<name>A0A198GCV8_9GAMM</name>
<evidence type="ECO:0000259" key="2">
    <source>
        <dbReference type="Pfam" id="PF00419"/>
    </source>
</evidence>
<dbReference type="InterPro" id="IPR050263">
    <property type="entry name" value="Bact_Fimbrial_Adh_Pro"/>
</dbReference>
<dbReference type="AlphaFoldDB" id="A0A198GCV8"/>
<dbReference type="PANTHER" id="PTHR33420">
    <property type="entry name" value="FIMBRIAL SUBUNIT ELFA-RELATED"/>
    <property type="match status" value="1"/>
</dbReference>
<sequence length="168" mass="18469">MIKYISIIMLCLFNFPSLTYAQTIKTSNVTINGSVLAKPCTIIPSDKIVDLGDIFTYKMNPYSDWVDFDITMINCPNVTNNVSAAFVGDFNTQGDYFINKGTSTNIGIQIQNKDNSAFIRSGSVINKTISNVDNSNVVFNLSARVIKLNGPTLSGTLQSIINVTYTWA</sequence>
<evidence type="ECO:0000256" key="1">
    <source>
        <dbReference type="SAM" id="SignalP"/>
    </source>
</evidence>
<comment type="caution">
    <text evidence="3">The sequence shown here is derived from an EMBL/GenBank/DDBJ whole genome shotgun (WGS) entry which is preliminary data.</text>
</comment>
<dbReference type="GO" id="GO:0009289">
    <property type="term" value="C:pilus"/>
    <property type="evidence" value="ECO:0007669"/>
    <property type="project" value="InterPro"/>
</dbReference>
<dbReference type="InterPro" id="IPR036937">
    <property type="entry name" value="Adhesion_dom_fimbrial_sf"/>
</dbReference>
<dbReference type="Proteomes" id="UP000094023">
    <property type="component" value="Unassembled WGS sequence"/>
</dbReference>
<dbReference type="OrthoDB" id="6465350at2"/>
<feature type="signal peptide" evidence="1">
    <location>
        <begin position="1"/>
        <end position="21"/>
    </location>
</feature>
<feature type="domain" description="Fimbrial-type adhesion" evidence="2">
    <location>
        <begin position="30"/>
        <end position="158"/>
    </location>
</feature>
<dbReference type="Pfam" id="PF00419">
    <property type="entry name" value="Fimbrial"/>
    <property type="match status" value="1"/>
</dbReference>
<dbReference type="PANTHER" id="PTHR33420:SF27">
    <property type="entry name" value="PROTEIN FIMG"/>
    <property type="match status" value="1"/>
</dbReference>
<dbReference type="InterPro" id="IPR008966">
    <property type="entry name" value="Adhesion_dom_sf"/>
</dbReference>
<dbReference type="SUPFAM" id="SSF49401">
    <property type="entry name" value="Bacterial adhesins"/>
    <property type="match status" value="1"/>
</dbReference>
<dbReference type="InterPro" id="IPR000259">
    <property type="entry name" value="Adhesion_dom_fimbrial"/>
</dbReference>
<keyword evidence="1" id="KW-0732">Signal</keyword>
<dbReference type="STRING" id="1354337.M983_0979"/>
<dbReference type="EMBL" id="LXEN01000041">
    <property type="protein sequence ID" value="OAT34745.1"/>
    <property type="molecule type" value="Genomic_DNA"/>
</dbReference>
<accession>A0A198GCV8</accession>
<keyword evidence="4" id="KW-1185">Reference proteome</keyword>
<dbReference type="Gene3D" id="2.60.40.1090">
    <property type="entry name" value="Fimbrial-type adhesion domain"/>
    <property type="match status" value="1"/>
</dbReference>
<feature type="chain" id="PRO_5008278921" evidence="1">
    <location>
        <begin position="22"/>
        <end position="168"/>
    </location>
</feature>
<dbReference type="GO" id="GO:0043709">
    <property type="term" value="P:cell adhesion involved in single-species biofilm formation"/>
    <property type="evidence" value="ECO:0007669"/>
    <property type="project" value="TreeGrafter"/>
</dbReference>
<dbReference type="RefSeq" id="WP_066747922.1">
    <property type="nucleotide sequence ID" value="NZ_LXEN01000041.1"/>
</dbReference>